<proteinExistence type="predicted"/>
<sequence length="47" mass="5431">ALQSAHADLLIGKMERAINPQGGPPRQIWRRVGRQNRHLVWKGPRKH</sequence>
<organism evidence="1">
    <name type="scientific">Tetraselmis sp. GSL018</name>
    <dbReference type="NCBI Taxonomy" id="582737"/>
    <lineage>
        <taxon>Eukaryota</taxon>
        <taxon>Viridiplantae</taxon>
        <taxon>Chlorophyta</taxon>
        <taxon>core chlorophytes</taxon>
        <taxon>Chlorodendrophyceae</taxon>
        <taxon>Chlorodendrales</taxon>
        <taxon>Chlorodendraceae</taxon>
        <taxon>Tetraselmis</taxon>
    </lineage>
</organism>
<dbReference type="EMBL" id="GBEZ01009776">
    <property type="protein sequence ID" value="JAC75838.1"/>
    <property type="molecule type" value="Transcribed_RNA"/>
</dbReference>
<accession>A0A061RV35</accession>
<protein>
    <submittedName>
        <fullName evidence="1">Uncharacterized protein</fullName>
    </submittedName>
</protein>
<gene>
    <name evidence="1" type="ORF">TSPGSL018_21931</name>
</gene>
<name>A0A061RV35_9CHLO</name>
<reference evidence="1" key="1">
    <citation type="submission" date="2014-05" db="EMBL/GenBank/DDBJ databases">
        <title>The transcriptome of the halophilic microalga Tetraselmis sp. GSL018 isolated from the Great Salt Lake, Utah.</title>
        <authorList>
            <person name="Jinkerson R.E."/>
            <person name="D'Adamo S."/>
            <person name="Posewitz M.C."/>
        </authorList>
    </citation>
    <scope>NUCLEOTIDE SEQUENCE</scope>
    <source>
        <strain evidence="1">GSL018</strain>
    </source>
</reference>
<evidence type="ECO:0000313" key="1">
    <source>
        <dbReference type="EMBL" id="JAC75838.1"/>
    </source>
</evidence>
<feature type="non-terminal residue" evidence="1">
    <location>
        <position position="1"/>
    </location>
</feature>
<dbReference type="AlphaFoldDB" id="A0A061RV35"/>